<organism evidence="2 3">
    <name type="scientific">Funiculus sociatus GB2-A5</name>
    <dbReference type="NCBI Taxonomy" id="2933946"/>
    <lineage>
        <taxon>Bacteria</taxon>
        <taxon>Bacillati</taxon>
        <taxon>Cyanobacteriota</taxon>
        <taxon>Cyanophyceae</taxon>
        <taxon>Coleofasciculales</taxon>
        <taxon>Coleofasciculaceae</taxon>
        <taxon>Funiculus</taxon>
    </lineage>
</organism>
<keyword evidence="1" id="KW-0812">Transmembrane</keyword>
<feature type="transmembrane region" description="Helical" evidence="1">
    <location>
        <begin position="110"/>
        <end position="129"/>
    </location>
</feature>
<proteinExistence type="predicted"/>
<reference evidence="2 3" key="1">
    <citation type="submission" date="2022-04" db="EMBL/GenBank/DDBJ databases">
        <title>Positive selection, recombination, and allopatry shape intraspecific diversity of widespread and dominant cyanobacteria.</title>
        <authorList>
            <person name="Wei J."/>
            <person name="Shu W."/>
            <person name="Hu C."/>
        </authorList>
    </citation>
    <scope>NUCLEOTIDE SEQUENCE [LARGE SCALE GENOMIC DNA]</scope>
    <source>
        <strain evidence="2 3">GB2-A5</strain>
    </source>
</reference>
<dbReference type="InterPro" id="IPR051533">
    <property type="entry name" value="WaaL-like"/>
</dbReference>
<dbReference type="PANTHER" id="PTHR37422">
    <property type="entry name" value="TEICHURONIC ACID BIOSYNTHESIS PROTEIN TUAE"/>
    <property type="match status" value="1"/>
</dbReference>
<accession>A0ABV0JLG1</accession>
<dbReference type="EMBL" id="JAMPKK010000011">
    <property type="protein sequence ID" value="MEP0864278.1"/>
    <property type="molecule type" value="Genomic_DNA"/>
</dbReference>
<keyword evidence="1" id="KW-0472">Membrane</keyword>
<feature type="transmembrane region" description="Helical" evidence="1">
    <location>
        <begin position="372"/>
        <end position="390"/>
    </location>
</feature>
<dbReference type="PANTHER" id="PTHR37422:SF13">
    <property type="entry name" value="LIPOPOLYSACCHARIDE BIOSYNTHESIS PROTEIN PA4999-RELATED"/>
    <property type="match status" value="1"/>
</dbReference>
<dbReference type="Proteomes" id="UP001442494">
    <property type="component" value="Unassembled WGS sequence"/>
</dbReference>
<feature type="transmembrane region" description="Helical" evidence="1">
    <location>
        <begin position="80"/>
        <end position="98"/>
    </location>
</feature>
<feature type="transmembrane region" description="Helical" evidence="1">
    <location>
        <begin position="397"/>
        <end position="419"/>
    </location>
</feature>
<gene>
    <name evidence="2" type="ORF">NDI37_07330</name>
</gene>
<feature type="transmembrane region" description="Helical" evidence="1">
    <location>
        <begin position="273"/>
        <end position="292"/>
    </location>
</feature>
<feature type="transmembrane region" description="Helical" evidence="1">
    <location>
        <begin position="141"/>
        <end position="159"/>
    </location>
</feature>
<feature type="transmembrane region" description="Helical" evidence="1">
    <location>
        <begin position="191"/>
        <end position="212"/>
    </location>
</feature>
<feature type="transmembrane region" description="Helical" evidence="1">
    <location>
        <begin position="243"/>
        <end position="261"/>
    </location>
</feature>
<sequence length="468" mass="53158">MKLLIGLVAILVIIYISSLNWRRTLKALFALLIIEGAVRKWVLPQASDMIYFLKDFVLLGAYISYYGSSASARRLPIKNDPITMIIFLVAAWCLFQAFNPSLGSPMVGFFGMRGYLFYLPLMWIIPTLFQSEEELYKFLRSHLLFLVPVCLLGIAQFFAPASSPLNVYAPGEVTSAATFGVTSSVRVTGTFSYISGYSVYLLVCFSLLIPLLASSQYKWWKLASVIEIFLLTVNSFMTGARGLIIGEVLFLFGYLFFLAFTRPISTVRFLRQLLPLAIVVAIVAPIWFRPAINAFWLRTTSNQDVSGRIVGSFTQPFEFIKYKELDGYGTGATHQAAPALKKALGLPSGEVIPTYYESEMGRVILELGPVGFFLWYGLRVSIIIALWLVFWKLKRAFLRHLALAAFIIQVIQINGQLVFNHTFSIYYWFLSSFIFLLPRLEQVENWHREQQLLQEDVSSTYFPDSPYQ</sequence>
<keyword evidence="3" id="KW-1185">Reference proteome</keyword>
<evidence type="ECO:0000313" key="2">
    <source>
        <dbReference type="EMBL" id="MEP0864278.1"/>
    </source>
</evidence>
<evidence type="ECO:0000256" key="1">
    <source>
        <dbReference type="SAM" id="Phobius"/>
    </source>
</evidence>
<dbReference type="RefSeq" id="WP_190427474.1">
    <property type="nucleotide sequence ID" value="NZ_JAMPKK010000011.1"/>
</dbReference>
<name>A0ABV0JLG1_9CYAN</name>
<protein>
    <submittedName>
        <fullName evidence="2">Uncharacterized protein</fullName>
    </submittedName>
</protein>
<feature type="transmembrane region" description="Helical" evidence="1">
    <location>
        <begin position="425"/>
        <end position="440"/>
    </location>
</feature>
<comment type="caution">
    <text evidence="2">The sequence shown here is derived from an EMBL/GenBank/DDBJ whole genome shotgun (WGS) entry which is preliminary data.</text>
</comment>
<keyword evidence="1" id="KW-1133">Transmembrane helix</keyword>
<feature type="transmembrane region" description="Helical" evidence="1">
    <location>
        <begin position="219"/>
        <end position="237"/>
    </location>
</feature>
<evidence type="ECO:0000313" key="3">
    <source>
        <dbReference type="Proteomes" id="UP001442494"/>
    </source>
</evidence>